<dbReference type="GO" id="GO:0005634">
    <property type="term" value="C:nucleus"/>
    <property type="evidence" value="ECO:0007669"/>
    <property type="project" value="UniProtKB-SubCell"/>
</dbReference>
<dbReference type="SMART" id="SM01246">
    <property type="entry name" value="Josephin"/>
    <property type="match status" value="1"/>
</dbReference>
<evidence type="ECO:0000313" key="14">
    <source>
        <dbReference type="EMBL" id="JAP48145.1"/>
    </source>
</evidence>
<feature type="domain" description="Josephin" evidence="13">
    <location>
        <begin position="2"/>
        <end position="174"/>
    </location>
</feature>
<gene>
    <name evidence="14" type="primary">ATX3</name>
    <name evidence="14" type="ORF">TR149327</name>
</gene>
<dbReference type="AlphaFoldDB" id="A0A0X3P884"/>
<proteinExistence type="predicted"/>
<evidence type="ECO:0000256" key="12">
    <source>
        <dbReference type="PROSITE-ProRule" id="PRU00331"/>
    </source>
</evidence>
<evidence type="ECO:0000256" key="6">
    <source>
        <dbReference type="ARBA" id="ARBA00022801"/>
    </source>
</evidence>
<dbReference type="Gene3D" id="3.90.70.40">
    <property type="match status" value="1"/>
</dbReference>
<evidence type="ECO:0000256" key="1">
    <source>
        <dbReference type="ARBA" id="ARBA00000707"/>
    </source>
</evidence>
<name>A0A0X3P884_SCHSO</name>
<keyword evidence="7" id="KW-0788">Thiol protease</keyword>
<dbReference type="PROSITE" id="PS50957">
    <property type="entry name" value="JOSEPHIN"/>
    <property type="match status" value="1"/>
</dbReference>
<dbReference type="PANTHER" id="PTHR14159">
    <property type="entry name" value="ATAXIN-3-RELATED"/>
    <property type="match status" value="1"/>
</dbReference>
<evidence type="ECO:0000259" key="13">
    <source>
        <dbReference type="PROSITE" id="PS50957"/>
    </source>
</evidence>
<evidence type="ECO:0000256" key="11">
    <source>
        <dbReference type="PIRSR" id="PIRSR633865-1"/>
    </source>
</evidence>
<dbReference type="PRINTS" id="PR01233">
    <property type="entry name" value="JOSEPHIN"/>
</dbReference>
<dbReference type="InterPro" id="IPR033865">
    <property type="entry name" value="Ataxin-3"/>
</dbReference>
<dbReference type="Pfam" id="PF02099">
    <property type="entry name" value="Josephin"/>
    <property type="match status" value="1"/>
</dbReference>
<evidence type="ECO:0000256" key="10">
    <source>
        <dbReference type="ARBA" id="ARBA00023242"/>
    </source>
</evidence>
<sequence>MVDIIYHEKQQGFFCAQHCLNNLLQGQYFTAGDLADIAHQLDVQERAALGQTPSGTSCLNSDATGFFSVQVIIQALRNLGLEVVPLLRKCPEAEAAREDPTQQVAFICHFMQHWFTIRKLGYQWFDLNSMLSRPKLISDTYLSLYLAQLRQEGNSIYFVTGNIPECEADRYLRVLQTIYFLLSLPVQFRLCGRLVILRPIFGMLFLCRNFTMRVMFSRSGNL</sequence>
<dbReference type="GO" id="GO:0016579">
    <property type="term" value="P:protein deubiquitination"/>
    <property type="evidence" value="ECO:0007669"/>
    <property type="project" value="InterPro"/>
</dbReference>
<evidence type="ECO:0000256" key="9">
    <source>
        <dbReference type="ARBA" id="ARBA00023163"/>
    </source>
</evidence>
<accession>A0A0X3P884</accession>
<evidence type="ECO:0000256" key="4">
    <source>
        <dbReference type="ARBA" id="ARBA00022670"/>
    </source>
</evidence>
<keyword evidence="4" id="KW-0645">Protease</keyword>
<keyword evidence="5" id="KW-0833">Ubl conjugation pathway</keyword>
<evidence type="ECO:0000256" key="3">
    <source>
        <dbReference type="ARBA" id="ARBA00012759"/>
    </source>
</evidence>
<dbReference type="GO" id="GO:0004843">
    <property type="term" value="F:cysteine-type deubiquitinase activity"/>
    <property type="evidence" value="ECO:0007669"/>
    <property type="project" value="UniProtKB-EC"/>
</dbReference>
<comment type="subcellular location">
    <subcellularLocation>
        <location evidence="2">Nucleus</location>
    </subcellularLocation>
</comment>
<protein>
    <recommendedName>
        <fullName evidence="3">ubiquitinyl hydrolase 1</fullName>
        <ecNumber evidence="3">3.4.19.12</ecNumber>
    </recommendedName>
</protein>
<dbReference type="Gene3D" id="1.10.287.10">
    <property type="entry name" value="S15/NS1, RNA-binding"/>
    <property type="match status" value="1"/>
</dbReference>
<feature type="active site" description="Proton acceptor" evidence="11">
    <location>
        <position position="113"/>
    </location>
</feature>
<dbReference type="EMBL" id="GEEE01013783">
    <property type="protein sequence ID" value="JAP49442.1"/>
    <property type="molecule type" value="Transcribed_RNA"/>
</dbReference>
<feature type="active site" evidence="12">
    <location>
        <position position="15"/>
    </location>
</feature>
<dbReference type="InterPro" id="IPR006155">
    <property type="entry name" value="Josephin"/>
</dbReference>
<keyword evidence="6 12" id="KW-0378">Hydrolase</keyword>
<evidence type="ECO:0000256" key="5">
    <source>
        <dbReference type="ARBA" id="ARBA00022786"/>
    </source>
</evidence>
<feature type="active site" evidence="11 12">
    <location>
        <position position="128"/>
    </location>
</feature>
<comment type="catalytic activity">
    <reaction evidence="1">
        <text>Thiol-dependent hydrolysis of ester, thioester, amide, peptide and isopeptide bonds formed by the C-terminal Gly of ubiquitin (a 76-residue protein attached to proteins as an intracellular targeting signal).</text>
        <dbReference type="EC" id="3.4.19.12"/>
    </reaction>
</comment>
<evidence type="ECO:0000256" key="7">
    <source>
        <dbReference type="ARBA" id="ARBA00022807"/>
    </source>
</evidence>
<feature type="active site" description="Nucleophile" evidence="11">
    <location>
        <position position="15"/>
    </location>
</feature>
<keyword evidence="10" id="KW-0539">Nucleus</keyword>
<reference evidence="14" key="1">
    <citation type="submission" date="2016-01" db="EMBL/GenBank/DDBJ databases">
        <title>Reference transcriptome for the parasite Schistocephalus solidus: insights into the molecular evolution of parasitism.</title>
        <authorList>
            <person name="Hebert F.O."/>
            <person name="Grambauer S."/>
            <person name="Barber I."/>
            <person name="Landry C.R."/>
            <person name="Aubin-Horth N."/>
        </authorList>
    </citation>
    <scope>NUCLEOTIDE SEQUENCE</scope>
</reference>
<keyword evidence="8" id="KW-0805">Transcription regulation</keyword>
<dbReference type="PANTHER" id="PTHR14159:SF0">
    <property type="entry name" value="ATAXIN-3-RELATED"/>
    <property type="match status" value="1"/>
</dbReference>
<organism evidence="14">
    <name type="scientific">Schistocephalus solidus</name>
    <name type="common">Tapeworm</name>
    <dbReference type="NCBI Taxonomy" id="70667"/>
    <lineage>
        <taxon>Eukaryota</taxon>
        <taxon>Metazoa</taxon>
        <taxon>Spiralia</taxon>
        <taxon>Lophotrochozoa</taxon>
        <taxon>Platyhelminthes</taxon>
        <taxon>Cestoda</taxon>
        <taxon>Eucestoda</taxon>
        <taxon>Diphyllobothriidea</taxon>
        <taxon>Diphyllobothriidae</taxon>
        <taxon>Schistocephalus</taxon>
    </lineage>
</organism>
<keyword evidence="9" id="KW-0804">Transcription</keyword>
<evidence type="ECO:0000256" key="8">
    <source>
        <dbReference type="ARBA" id="ARBA00023015"/>
    </source>
</evidence>
<feature type="active site" evidence="12">
    <location>
        <position position="113"/>
    </location>
</feature>
<evidence type="ECO:0000256" key="2">
    <source>
        <dbReference type="ARBA" id="ARBA00004123"/>
    </source>
</evidence>
<dbReference type="GO" id="GO:0006508">
    <property type="term" value="P:proteolysis"/>
    <property type="evidence" value="ECO:0007669"/>
    <property type="project" value="UniProtKB-KW"/>
</dbReference>
<dbReference type="EMBL" id="GEEE01015080">
    <property type="protein sequence ID" value="JAP48145.1"/>
    <property type="molecule type" value="Transcribed_RNA"/>
</dbReference>
<dbReference type="EC" id="3.4.19.12" evidence="3"/>